<name>A0A2P2NED3_RHIMU</name>
<dbReference type="AlphaFoldDB" id="A0A2P2NED3"/>
<accession>A0A2P2NED3</accession>
<sequence length="32" mass="3709">MIAKDKHTGALSIFGINYDKCKHSRSHRDIHE</sequence>
<dbReference type="EMBL" id="GGEC01060348">
    <property type="protein sequence ID" value="MBX40832.1"/>
    <property type="molecule type" value="Transcribed_RNA"/>
</dbReference>
<reference evidence="1" key="1">
    <citation type="submission" date="2018-02" db="EMBL/GenBank/DDBJ databases">
        <title>Rhizophora mucronata_Transcriptome.</title>
        <authorList>
            <person name="Meera S.P."/>
            <person name="Sreeshan A."/>
            <person name="Augustine A."/>
        </authorList>
    </citation>
    <scope>NUCLEOTIDE SEQUENCE</scope>
    <source>
        <tissue evidence="1">Leaf</tissue>
    </source>
</reference>
<protein>
    <submittedName>
        <fullName evidence="1">Uncharacterized protein</fullName>
    </submittedName>
</protein>
<evidence type="ECO:0000313" key="1">
    <source>
        <dbReference type="EMBL" id="MBX40832.1"/>
    </source>
</evidence>
<proteinExistence type="predicted"/>
<organism evidence="1">
    <name type="scientific">Rhizophora mucronata</name>
    <name type="common">Asiatic mangrove</name>
    <dbReference type="NCBI Taxonomy" id="61149"/>
    <lineage>
        <taxon>Eukaryota</taxon>
        <taxon>Viridiplantae</taxon>
        <taxon>Streptophyta</taxon>
        <taxon>Embryophyta</taxon>
        <taxon>Tracheophyta</taxon>
        <taxon>Spermatophyta</taxon>
        <taxon>Magnoliopsida</taxon>
        <taxon>eudicotyledons</taxon>
        <taxon>Gunneridae</taxon>
        <taxon>Pentapetalae</taxon>
        <taxon>rosids</taxon>
        <taxon>fabids</taxon>
        <taxon>Malpighiales</taxon>
        <taxon>Rhizophoraceae</taxon>
        <taxon>Rhizophora</taxon>
    </lineage>
</organism>